<keyword evidence="4" id="KW-1185">Reference proteome</keyword>
<reference evidence="3" key="2">
    <citation type="submission" date="2025-09" db="UniProtKB">
        <authorList>
            <consortium name="Ensembl"/>
        </authorList>
    </citation>
    <scope>IDENTIFICATION</scope>
</reference>
<protein>
    <recommendedName>
        <fullName evidence="2">Ig-like domain-containing protein</fullName>
    </recommendedName>
</protein>
<accession>A0A8D0B9A1</accession>
<dbReference type="GeneTree" id="ENSGT00940000161847"/>
<proteinExistence type="predicted"/>
<evidence type="ECO:0000259" key="2">
    <source>
        <dbReference type="PROSITE" id="PS50835"/>
    </source>
</evidence>
<dbReference type="InterPro" id="IPR013783">
    <property type="entry name" value="Ig-like_fold"/>
</dbReference>
<evidence type="ECO:0000256" key="1">
    <source>
        <dbReference type="SAM" id="Phobius"/>
    </source>
</evidence>
<feature type="transmembrane region" description="Helical" evidence="1">
    <location>
        <begin position="144"/>
        <end position="165"/>
    </location>
</feature>
<dbReference type="Gene3D" id="2.60.40.10">
    <property type="entry name" value="Immunoglobulins"/>
    <property type="match status" value="2"/>
</dbReference>
<sequence length="177" mass="19431">MVSIHGSKTKAAQKQDSPLLLSFPCLHPHLSYCAGRERRSLILFSHPSVAPSASVYPRTPVEMGDPNMLVCLVDRFIPAVLNITWHKSGQQISVGVEETDFYPSDGDVYTCQVEHLGLSEPLQRIWNAKAPMPLPETMENVLCILGLAVGAVGIVTGTILFFKALRMKSNTRSRGPM</sequence>
<dbReference type="PROSITE" id="PS50835">
    <property type="entry name" value="IG_LIKE"/>
    <property type="match status" value="1"/>
</dbReference>
<evidence type="ECO:0000313" key="4">
    <source>
        <dbReference type="Proteomes" id="UP000694421"/>
    </source>
</evidence>
<dbReference type="AlphaFoldDB" id="A0A8D0B9A1"/>
<dbReference type="SUPFAM" id="SSF48726">
    <property type="entry name" value="Immunoglobulin"/>
    <property type="match status" value="1"/>
</dbReference>
<reference evidence="3" key="1">
    <citation type="submission" date="2025-08" db="UniProtKB">
        <authorList>
            <consortium name="Ensembl"/>
        </authorList>
    </citation>
    <scope>IDENTIFICATION</scope>
</reference>
<organism evidence="3 4">
    <name type="scientific">Salvator merianae</name>
    <name type="common">Argentine black and white tegu</name>
    <name type="synonym">Tupinambis merianae</name>
    <dbReference type="NCBI Taxonomy" id="96440"/>
    <lineage>
        <taxon>Eukaryota</taxon>
        <taxon>Metazoa</taxon>
        <taxon>Chordata</taxon>
        <taxon>Craniata</taxon>
        <taxon>Vertebrata</taxon>
        <taxon>Euteleostomi</taxon>
        <taxon>Lepidosauria</taxon>
        <taxon>Squamata</taxon>
        <taxon>Bifurcata</taxon>
        <taxon>Unidentata</taxon>
        <taxon>Episquamata</taxon>
        <taxon>Laterata</taxon>
        <taxon>Teiioidea</taxon>
        <taxon>Teiidae</taxon>
        <taxon>Salvator</taxon>
    </lineage>
</organism>
<feature type="domain" description="Ig-like" evidence="2">
    <location>
        <begin position="47"/>
        <end position="123"/>
    </location>
</feature>
<dbReference type="PANTHER" id="PTHR19944">
    <property type="entry name" value="MHC CLASS II-RELATED"/>
    <property type="match status" value="1"/>
</dbReference>
<keyword evidence="1" id="KW-0472">Membrane</keyword>
<keyword evidence="1" id="KW-1133">Transmembrane helix</keyword>
<name>A0A8D0B9A1_SALMN</name>
<dbReference type="InterPro" id="IPR007110">
    <property type="entry name" value="Ig-like_dom"/>
</dbReference>
<dbReference type="InterPro" id="IPR050160">
    <property type="entry name" value="MHC/Immunoglobulin"/>
</dbReference>
<dbReference type="InterPro" id="IPR003006">
    <property type="entry name" value="Ig/MHC_CS"/>
</dbReference>
<dbReference type="SMART" id="SM00407">
    <property type="entry name" value="IGc1"/>
    <property type="match status" value="1"/>
</dbReference>
<dbReference type="InterPro" id="IPR036179">
    <property type="entry name" value="Ig-like_dom_sf"/>
</dbReference>
<dbReference type="Proteomes" id="UP000694421">
    <property type="component" value="Unplaced"/>
</dbReference>
<dbReference type="InterPro" id="IPR003597">
    <property type="entry name" value="Ig_C1-set"/>
</dbReference>
<evidence type="ECO:0000313" key="3">
    <source>
        <dbReference type="Ensembl" id="ENSSMRP00000004401.1"/>
    </source>
</evidence>
<dbReference type="PROSITE" id="PS00290">
    <property type="entry name" value="IG_MHC"/>
    <property type="match status" value="1"/>
</dbReference>
<dbReference type="Ensembl" id="ENSSMRT00000005198.1">
    <property type="protein sequence ID" value="ENSSMRP00000004401.1"/>
    <property type="gene ID" value="ENSSMRG00000003619.1"/>
</dbReference>
<dbReference type="PANTHER" id="PTHR19944:SF86">
    <property type="entry name" value="HLA CLASS II HISTOCOMPATIBILITY ANTIGEN, DR ALPHA CHAIN"/>
    <property type="match status" value="1"/>
</dbReference>
<keyword evidence="1" id="KW-0812">Transmembrane</keyword>
<dbReference type="Pfam" id="PF07654">
    <property type="entry name" value="C1-set"/>
    <property type="match status" value="1"/>
</dbReference>